<organism evidence="5 6">
    <name type="scientific">Acidisoma silvae</name>
    <dbReference type="NCBI Taxonomy" id="2802396"/>
    <lineage>
        <taxon>Bacteria</taxon>
        <taxon>Pseudomonadati</taxon>
        <taxon>Pseudomonadota</taxon>
        <taxon>Alphaproteobacteria</taxon>
        <taxon>Acetobacterales</taxon>
        <taxon>Acidocellaceae</taxon>
        <taxon>Acidisoma</taxon>
    </lineage>
</organism>
<keyword evidence="6" id="KW-1185">Reference proteome</keyword>
<dbReference type="InterPro" id="IPR000792">
    <property type="entry name" value="Tscrpt_reg_LuxR_C"/>
</dbReference>
<dbReference type="Proteomes" id="UP000708298">
    <property type="component" value="Unassembled WGS sequence"/>
</dbReference>
<reference evidence="5" key="2">
    <citation type="submission" date="2021-01" db="EMBL/GenBank/DDBJ databases">
        <authorList>
            <person name="Mieszkin S."/>
            <person name="Pouder E."/>
            <person name="Alain K."/>
        </authorList>
    </citation>
    <scope>NUCLEOTIDE SEQUENCE</scope>
    <source>
        <strain evidence="5">HW T2.11</strain>
    </source>
</reference>
<sequence length="378" mass="41014">MNELSQLIGDIYDTVISPESWPRVLERITDYVGAARSILILEDAIEPTKSVFYVSFNDPEWVKSYLETYLLLNPMRLSSIGQVEAGMVILTSDVMAIEEYARSRFATEFLAPRRMVDVAVAVLEATATTITVLAFVRSKEQGLADELLRQKLELIGPHVRRAATIGRVLNQQTLEVSIFSHTLDRLDGAIFLLDKRATVLHSNQGARTLLAEHPEMIAIVGGKVRASAQQTRELFETALIQAGEGDNALGTEGISIIFGSAEGRAIVGTLISLVSGSRKSLGGSYRAVAALFIRELQFDSPASVDMLRSHFGLTRREIAVVAGIVELGGVPQIAAVLGLAPETVKSHLKSIFRKTGTSRQVDLVKLVASAASPFGRGK</sequence>
<evidence type="ECO:0000256" key="3">
    <source>
        <dbReference type="ARBA" id="ARBA00023163"/>
    </source>
</evidence>
<gene>
    <name evidence="5" type="ORF">ASILVAE211_23155</name>
</gene>
<accession>A0A964E1C9</accession>
<dbReference type="RefSeq" id="WP_227323749.1">
    <property type="nucleotide sequence ID" value="NZ_JAESVB010000023.1"/>
</dbReference>
<comment type="caution">
    <text evidence="5">The sequence shown here is derived from an EMBL/GenBank/DDBJ whole genome shotgun (WGS) entry which is preliminary data.</text>
</comment>
<dbReference type="GO" id="GO:0006355">
    <property type="term" value="P:regulation of DNA-templated transcription"/>
    <property type="evidence" value="ECO:0007669"/>
    <property type="project" value="InterPro"/>
</dbReference>
<keyword evidence="1" id="KW-0805">Transcription regulation</keyword>
<dbReference type="Pfam" id="PF00196">
    <property type="entry name" value="GerE"/>
    <property type="match status" value="1"/>
</dbReference>
<dbReference type="PANTHER" id="PTHR44688">
    <property type="entry name" value="DNA-BINDING TRANSCRIPTIONAL ACTIVATOR DEVR_DOSR"/>
    <property type="match status" value="1"/>
</dbReference>
<feature type="domain" description="HTH luxR-type" evidence="4">
    <location>
        <begin position="310"/>
        <end position="367"/>
    </location>
</feature>
<keyword evidence="3" id="KW-0804">Transcription</keyword>
<evidence type="ECO:0000313" key="5">
    <source>
        <dbReference type="EMBL" id="MCB8878102.1"/>
    </source>
</evidence>
<dbReference type="CDD" id="cd06170">
    <property type="entry name" value="LuxR_C_like"/>
    <property type="match status" value="1"/>
</dbReference>
<evidence type="ECO:0000256" key="1">
    <source>
        <dbReference type="ARBA" id="ARBA00023015"/>
    </source>
</evidence>
<protein>
    <recommendedName>
        <fullName evidence="4">HTH luxR-type domain-containing protein</fullName>
    </recommendedName>
</protein>
<dbReference type="EMBL" id="JAESVB010000023">
    <property type="protein sequence ID" value="MCB8878102.1"/>
    <property type="molecule type" value="Genomic_DNA"/>
</dbReference>
<evidence type="ECO:0000313" key="6">
    <source>
        <dbReference type="Proteomes" id="UP000708298"/>
    </source>
</evidence>
<dbReference type="InterPro" id="IPR016032">
    <property type="entry name" value="Sig_transdc_resp-reg_C-effctor"/>
</dbReference>
<evidence type="ECO:0000256" key="2">
    <source>
        <dbReference type="ARBA" id="ARBA00023125"/>
    </source>
</evidence>
<dbReference type="SUPFAM" id="SSF46894">
    <property type="entry name" value="C-terminal effector domain of the bipartite response regulators"/>
    <property type="match status" value="1"/>
</dbReference>
<dbReference type="InterPro" id="IPR036388">
    <property type="entry name" value="WH-like_DNA-bd_sf"/>
</dbReference>
<name>A0A964E1C9_9PROT</name>
<proteinExistence type="predicted"/>
<evidence type="ECO:0000259" key="4">
    <source>
        <dbReference type="SMART" id="SM00421"/>
    </source>
</evidence>
<dbReference type="GO" id="GO:0003677">
    <property type="term" value="F:DNA binding"/>
    <property type="evidence" value="ECO:0007669"/>
    <property type="project" value="UniProtKB-KW"/>
</dbReference>
<keyword evidence="2" id="KW-0238">DNA-binding</keyword>
<dbReference type="PANTHER" id="PTHR44688:SF16">
    <property type="entry name" value="DNA-BINDING TRANSCRIPTIONAL ACTIVATOR DEVR_DOSR"/>
    <property type="match status" value="1"/>
</dbReference>
<dbReference type="SMART" id="SM00421">
    <property type="entry name" value="HTH_LUXR"/>
    <property type="match status" value="1"/>
</dbReference>
<reference evidence="5" key="1">
    <citation type="journal article" date="2021" name="Microorganisms">
        <title>Acidisoma silvae sp. nov. and Acidisomacellulosilytica sp. nov., Two Acidophilic Bacteria Isolated from Decaying Wood, Hydrolyzing Cellulose and Producing Poly-3-hydroxybutyrate.</title>
        <authorList>
            <person name="Mieszkin S."/>
            <person name="Pouder E."/>
            <person name="Uroz S."/>
            <person name="Simon-Colin C."/>
            <person name="Alain K."/>
        </authorList>
    </citation>
    <scope>NUCLEOTIDE SEQUENCE</scope>
    <source>
        <strain evidence="5">HW T2.11</strain>
    </source>
</reference>
<dbReference type="Gene3D" id="1.10.10.10">
    <property type="entry name" value="Winged helix-like DNA-binding domain superfamily/Winged helix DNA-binding domain"/>
    <property type="match status" value="1"/>
</dbReference>
<dbReference type="AlphaFoldDB" id="A0A964E1C9"/>